<dbReference type="GO" id="GO:0005525">
    <property type="term" value="F:GTP binding"/>
    <property type="evidence" value="ECO:0007669"/>
    <property type="project" value="UniProtKB-KW"/>
</dbReference>
<dbReference type="Gene3D" id="2.40.30.10">
    <property type="entry name" value="Translation factors"/>
    <property type="match status" value="1"/>
</dbReference>
<dbReference type="Proteomes" id="UP000192266">
    <property type="component" value="Unassembled WGS sequence"/>
</dbReference>
<protein>
    <submittedName>
        <fullName evidence="3">Uncharacterized protein</fullName>
    </submittedName>
</protein>
<reference evidence="3 4" key="1">
    <citation type="submission" date="2017-04" db="EMBL/GenBank/DDBJ databases">
        <authorList>
            <person name="Afonso C.L."/>
            <person name="Miller P.J."/>
            <person name="Scott M.A."/>
            <person name="Spackman E."/>
            <person name="Goraichik I."/>
            <person name="Dimitrov K.M."/>
            <person name="Suarez D.L."/>
            <person name="Swayne D.E."/>
        </authorList>
    </citation>
    <scope>NUCLEOTIDE SEQUENCE [LARGE SCALE GENOMIC DNA]</scope>
    <source>
        <strain evidence="3 4">DSM 11622</strain>
    </source>
</reference>
<keyword evidence="4" id="KW-1185">Reference proteome</keyword>
<evidence type="ECO:0000313" key="3">
    <source>
        <dbReference type="EMBL" id="SMB99743.1"/>
    </source>
</evidence>
<evidence type="ECO:0000256" key="2">
    <source>
        <dbReference type="ARBA" id="ARBA00023134"/>
    </source>
</evidence>
<organism evidence="3 4">
    <name type="scientific">Hymenobacter roseosalivarius DSM 11622</name>
    <dbReference type="NCBI Taxonomy" id="645990"/>
    <lineage>
        <taxon>Bacteria</taxon>
        <taxon>Pseudomonadati</taxon>
        <taxon>Bacteroidota</taxon>
        <taxon>Cytophagia</taxon>
        <taxon>Cytophagales</taxon>
        <taxon>Hymenobacteraceae</taxon>
        <taxon>Hymenobacter</taxon>
    </lineage>
</organism>
<dbReference type="SUPFAM" id="SSF50465">
    <property type="entry name" value="EF-Tu/eEF-1alpha/eIF2-gamma C-terminal domain"/>
    <property type="match status" value="1"/>
</dbReference>
<evidence type="ECO:0000256" key="1">
    <source>
        <dbReference type="ARBA" id="ARBA00022741"/>
    </source>
</evidence>
<proteinExistence type="predicted"/>
<keyword evidence="1" id="KW-0547">Nucleotide-binding</keyword>
<dbReference type="STRING" id="645990.SAMN00120144_3592"/>
<dbReference type="EMBL" id="FWWW01000094">
    <property type="protein sequence ID" value="SMB99743.1"/>
    <property type="molecule type" value="Genomic_DNA"/>
</dbReference>
<evidence type="ECO:0000313" key="4">
    <source>
        <dbReference type="Proteomes" id="UP000192266"/>
    </source>
</evidence>
<dbReference type="AlphaFoldDB" id="A0A1W1W2L1"/>
<name>A0A1W1W2L1_9BACT</name>
<dbReference type="OrthoDB" id="8905724at2"/>
<dbReference type="InterPro" id="IPR009001">
    <property type="entry name" value="Transl_elong_EF1A/Init_IF2_C"/>
</dbReference>
<accession>A0A1W1W2L1</accession>
<gene>
    <name evidence="3" type="ORF">SAMN00120144_3592</name>
</gene>
<sequence>MSSATRLYDHLADEFEARIRILPLEEGGRLTPAYNGIRWDFRYAQGECAKQYFMLYPDFYDPATGASFRDVLLPMDEWLFARMYGISPKIRSHIHQKMVRPGTSFYCCEGPKIVAEGTVTRITGLFEPRV</sequence>
<dbReference type="RefSeq" id="WP_084447396.1">
    <property type="nucleotide sequence ID" value="NZ_FWWW01000094.1"/>
</dbReference>
<keyword evidence="2" id="KW-0342">GTP-binding</keyword>